<dbReference type="Gene3D" id="3.90.850.10">
    <property type="entry name" value="Fumarylacetoacetase-like, C-terminal domain"/>
    <property type="match status" value="1"/>
</dbReference>
<keyword evidence="4" id="KW-1185">Reference proteome</keyword>
<dbReference type="InterPro" id="IPR036663">
    <property type="entry name" value="Fumarylacetoacetase_C_sf"/>
</dbReference>
<evidence type="ECO:0000313" key="4">
    <source>
        <dbReference type="Proteomes" id="UP000000271"/>
    </source>
</evidence>
<dbReference type="PANTHER" id="PTHR11820">
    <property type="entry name" value="ACYLPYRUVASE"/>
    <property type="match status" value="1"/>
</dbReference>
<dbReference type="eggNOG" id="COG0179">
    <property type="taxonomic scope" value="Bacteria"/>
</dbReference>
<reference evidence="3" key="1">
    <citation type="submission" date="2009-10" db="EMBL/GenBank/DDBJ databases">
        <title>Complete sequence of Bacillus selenitireducens MLS10.</title>
        <authorList>
            <consortium name="US DOE Joint Genome Institute"/>
            <person name="Lucas S."/>
            <person name="Copeland A."/>
            <person name="Lapidus A."/>
            <person name="Glavina del Rio T."/>
            <person name="Dalin E."/>
            <person name="Tice H."/>
            <person name="Bruce D."/>
            <person name="Goodwin L."/>
            <person name="Pitluck S."/>
            <person name="Sims D."/>
            <person name="Brettin T."/>
            <person name="Detter J.C."/>
            <person name="Han C."/>
            <person name="Larimer F."/>
            <person name="Land M."/>
            <person name="Hauser L."/>
            <person name="Kyrpides N."/>
            <person name="Ovchinnikova G."/>
            <person name="Stolz J."/>
        </authorList>
    </citation>
    <scope>NUCLEOTIDE SEQUENCE [LARGE SCALE GENOMIC DNA]</scope>
    <source>
        <strain evidence="3">MLS10</strain>
    </source>
</reference>
<name>D6XY34_BACIE</name>
<dbReference type="GO" id="GO:0046872">
    <property type="term" value="F:metal ion binding"/>
    <property type="evidence" value="ECO:0007669"/>
    <property type="project" value="UniProtKB-KW"/>
</dbReference>
<evidence type="ECO:0000313" key="3">
    <source>
        <dbReference type="EMBL" id="ADH98107.1"/>
    </source>
</evidence>
<gene>
    <name evidence="3" type="ordered locus">Bsel_0571</name>
</gene>
<dbReference type="KEGG" id="bse:Bsel_0571"/>
<keyword evidence="1" id="KW-0479">Metal-binding</keyword>
<organism evidence="3 4">
    <name type="scientific">Bacillus selenitireducens (strain ATCC 700615 / DSM 15326 / MLS10)</name>
    <dbReference type="NCBI Taxonomy" id="439292"/>
    <lineage>
        <taxon>Bacteria</taxon>
        <taxon>Bacillati</taxon>
        <taxon>Bacillota</taxon>
        <taxon>Bacilli</taxon>
        <taxon>Bacillales</taxon>
        <taxon>Bacillaceae</taxon>
        <taxon>Salisediminibacterium</taxon>
    </lineage>
</organism>
<dbReference type="SUPFAM" id="SSF56529">
    <property type="entry name" value="FAH"/>
    <property type="match status" value="1"/>
</dbReference>
<sequence length="295" mass="32666">MEIMTIRHNNRQESAIITANRVYPLQAINECCMTDWPLTIDRILKEERMTELTRWYADQTARIWEGIPSEDLEHIETGSLFESPATIWGIGFNYQPTGEPMPAERANHPVSFVKPWNTVTPVNGPILVPNGSESTTGEGEIACIIGKPGKNLTVQEARHCIAGYTAALDMTESGIHKEHPRFLARAKSFDTFCAIGPTLTSADSFYTEDITVQTILNGEVSAENHTGRMLMNIPEIVAYFSQGTTLNPGDIILTGTPGPVKIRPGDTLAVHVDGLRPPDQIGFRRMIRYNVMAIS</sequence>
<keyword evidence="3" id="KW-0378">Hydrolase</keyword>
<proteinExistence type="predicted"/>
<dbReference type="STRING" id="439292.Bsel_0571"/>
<dbReference type="AlphaFoldDB" id="D6XY34"/>
<dbReference type="HOGENOM" id="CLU_028458_3_1_9"/>
<dbReference type="OrthoDB" id="9805307at2"/>
<dbReference type="EMBL" id="CP001791">
    <property type="protein sequence ID" value="ADH98107.1"/>
    <property type="molecule type" value="Genomic_DNA"/>
</dbReference>
<feature type="domain" description="Fumarylacetoacetase-like C-terminal" evidence="2">
    <location>
        <begin position="87"/>
        <end position="275"/>
    </location>
</feature>
<dbReference type="Pfam" id="PF01557">
    <property type="entry name" value="FAA_hydrolase"/>
    <property type="match status" value="1"/>
</dbReference>
<evidence type="ECO:0000256" key="1">
    <source>
        <dbReference type="ARBA" id="ARBA00022723"/>
    </source>
</evidence>
<evidence type="ECO:0000259" key="2">
    <source>
        <dbReference type="Pfam" id="PF01557"/>
    </source>
</evidence>
<accession>D6XY34</accession>
<dbReference type="GO" id="GO:0016787">
    <property type="term" value="F:hydrolase activity"/>
    <property type="evidence" value="ECO:0007669"/>
    <property type="project" value="UniProtKB-KW"/>
</dbReference>
<dbReference type="Proteomes" id="UP000000271">
    <property type="component" value="Chromosome"/>
</dbReference>
<protein>
    <submittedName>
        <fullName evidence="3">Fumarylacetoacetate (FAA) hydrolase</fullName>
    </submittedName>
</protein>
<dbReference type="InterPro" id="IPR011234">
    <property type="entry name" value="Fumarylacetoacetase-like_C"/>
</dbReference>